<feature type="chain" id="PRO_5045442374" evidence="1">
    <location>
        <begin position="21"/>
        <end position="156"/>
    </location>
</feature>
<proteinExistence type="predicted"/>
<comment type="caution">
    <text evidence="2">The sequence shown here is derived from an EMBL/GenBank/DDBJ whole genome shotgun (WGS) entry which is preliminary data.</text>
</comment>
<protein>
    <submittedName>
        <fullName evidence="2">Uncharacterized protein</fullName>
    </submittedName>
</protein>
<sequence>MHGMRRWAIMLGLGAVLATATLHPGEAQQPASPAPAGPPHAWLYGTWTGGIFPATETQGAACLGQPSVVFTRDVILRSSPLDITFRQRLVETATATPTGVDFRLVPVGPTQGGRVPPGVGFGCADPNTLRVERRGDNEIVFPDCEEFPSPLKRCMP</sequence>
<organism evidence="2 3">
    <name type="scientific">Teichococcus aerophilus</name>
    <dbReference type="NCBI Taxonomy" id="1224513"/>
    <lineage>
        <taxon>Bacteria</taxon>
        <taxon>Pseudomonadati</taxon>
        <taxon>Pseudomonadota</taxon>
        <taxon>Alphaproteobacteria</taxon>
        <taxon>Acetobacterales</taxon>
        <taxon>Roseomonadaceae</taxon>
        <taxon>Roseomonas</taxon>
    </lineage>
</organism>
<gene>
    <name evidence="2" type="ORF">IBL26_03125</name>
</gene>
<keyword evidence="3" id="KW-1185">Reference proteome</keyword>
<evidence type="ECO:0000256" key="1">
    <source>
        <dbReference type="SAM" id="SignalP"/>
    </source>
</evidence>
<dbReference type="Proteomes" id="UP000626026">
    <property type="component" value="Unassembled WGS sequence"/>
</dbReference>
<accession>A0ABR7RGY7</accession>
<reference evidence="2 3" key="1">
    <citation type="journal article" date="2013" name="Int. J. Syst. Evol. Microbiol.">
        <title>Roseomonas aerophila sp. nov., isolated from air.</title>
        <authorList>
            <person name="Kim S.J."/>
            <person name="Weon H.Y."/>
            <person name="Ahn J.H."/>
            <person name="Hong S.B."/>
            <person name="Seok S.J."/>
            <person name="Whang K.S."/>
            <person name="Kwon S.W."/>
        </authorList>
    </citation>
    <scope>NUCLEOTIDE SEQUENCE [LARGE SCALE GENOMIC DNA]</scope>
    <source>
        <strain evidence="2 3">NBRC 108923</strain>
    </source>
</reference>
<evidence type="ECO:0000313" key="3">
    <source>
        <dbReference type="Proteomes" id="UP000626026"/>
    </source>
</evidence>
<evidence type="ECO:0000313" key="2">
    <source>
        <dbReference type="EMBL" id="MBC9205815.1"/>
    </source>
</evidence>
<keyword evidence="1" id="KW-0732">Signal</keyword>
<feature type="signal peptide" evidence="1">
    <location>
        <begin position="1"/>
        <end position="20"/>
    </location>
</feature>
<name>A0ABR7RGY7_9PROT</name>
<dbReference type="EMBL" id="JACTVA010000003">
    <property type="protein sequence ID" value="MBC9205815.1"/>
    <property type="molecule type" value="Genomic_DNA"/>
</dbReference>